<gene>
    <name evidence="1" type="ORF">RN001_002877</name>
</gene>
<evidence type="ECO:0008006" key="3">
    <source>
        <dbReference type="Google" id="ProtNLM"/>
    </source>
</evidence>
<proteinExistence type="predicted"/>
<evidence type="ECO:0000313" key="2">
    <source>
        <dbReference type="Proteomes" id="UP001353858"/>
    </source>
</evidence>
<dbReference type="PANTHER" id="PTHR46461">
    <property type="entry name" value="KELCH DOMAIN-CONTAINING PROTEIN 3"/>
    <property type="match status" value="1"/>
</dbReference>
<protein>
    <recommendedName>
        <fullName evidence="3">Kelch domain-containing protein 3</fullName>
    </recommendedName>
</protein>
<accession>A0AAN7SDK3</accession>
<dbReference type="InterPro" id="IPR052637">
    <property type="entry name" value="KLHDC3-like"/>
</dbReference>
<dbReference type="InterPro" id="IPR015915">
    <property type="entry name" value="Kelch-typ_b-propeller"/>
</dbReference>
<sequence>MRWITHIEGGPKRVNHAAVTVGHKIYSFGGYCTGESSRDYTSIDVHVLNTTTFRWTKHPVSDLPYLENDDIVPYKRYGHTAVVYKDKIYVWGGRNDQTSCAVLFCLDTRYHCWTAPQTTGDIPLARDGHTACVWKHYMYIFGGFEEELDSFAKSIHVLDLNTMHWKYIHITGIEPAVRDFHTAACIKDRMYIFGGRGTESRDSFYLPGKEIYCDELWYFDLRMHTWHNPYTVGTKPIGRRSHSAFVYNDKMYIFGGYNALKLEHYNDLFEYDPILSKWTLLQPQGESPCNRRRQACIVVGDRVFLFGGTSPVAGAQQRQLNNIDEVLTDYSDMHILDFKPSLKTLCILAVHYNKLNLCSLPQSLKTDVENMFAPNKIAIIRPIPFIPSLKAGLGREEIRKHGFNKTTRCIR</sequence>
<dbReference type="GO" id="GO:0005737">
    <property type="term" value="C:cytoplasm"/>
    <property type="evidence" value="ECO:0007669"/>
    <property type="project" value="TreeGrafter"/>
</dbReference>
<dbReference type="EMBL" id="JARPUR010000001">
    <property type="protein sequence ID" value="KAK4886606.1"/>
    <property type="molecule type" value="Genomic_DNA"/>
</dbReference>
<dbReference type="Pfam" id="PF07646">
    <property type="entry name" value="Kelch_2"/>
    <property type="match status" value="1"/>
</dbReference>
<reference evidence="2" key="1">
    <citation type="submission" date="2023-01" db="EMBL/GenBank/DDBJ databases">
        <title>Key to firefly adult light organ development and bioluminescence: homeobox transcription factors regulate luciferase expression and transportation to peroxisome.</title>
        <authorList>
            <person name="Fu X."/>
        </authorList>
    </citation>
    <scope>NUCLEOTIDE SEQUENCE [LARGE SCALE GENOMIC DNA]</scope>
</reference>
<organism evidence="1 2">
    <name type="scientific">Aquatica leii</name>
    <dbReference type="NCBI Taxonomy" id="1421715"/>
    <lineage>
        <taxon>Eukaryota</taxon>
        <taxon>Metazoa</taxon>
        <taxon>Ecdysozoa</taxon>
        <taxon>Arthropoda</taxon>
        <taxon>Hexapoda</taxon>
        <taxon>Insecta</taxon>
        <taxon>Pterygota</taxon>
        <taxon>Neoptera</taxon>
        <taxon>Endopterygota</taxon>
        <taxon>Coleoptera</taxon>
        <taxon>Polyphaga</taxon>
        <taxon>Elateriformia</taxon>
        <taxon>Elateroidea</taxon>
        <taxon>Lampyridae</taxon>
        <taxon>Luciolinae</taxon>
        <taxon>Aquatica</taxon>
    </lineage>
</organism>
<dbReference type="Gene3D" id="2.120.10.80">
    <property type="entry name" value="Kelch-type beta propeller"/>
    <property type="match status" value="2"/>
</dbReference>
<dbReference type="Pfam" id="PF24681">
    <property type="entry name" value="Kelch_KLHDC2_KLHL20_DRC7"/>
    <property type="match status" value="1"/>
</dbReference>
<comment type="caution">
    <text evidence="1">The sequence shown here is derived from an EMBL/GenBank/DDBJ whole genome shotgun (WGS) entry which is preliminary data.</text>
</comment>
<dbReference type="InterPro" id="IPR011498">
    <property type="entry name" value="Kelch_2"/>
</dbReference>
<name>A0AAN7SDK3_9COLE</name>
<dbReference type="Proteomes" id="UP001353858">
    <property type="component" value="Unassembled WGS sequence"/>
</dbReference>
<dbReference type="GO" id="GO:0003682">
    <property type="term" value="F:chromatin binding"/>
    <property type="evidence" value="ECO:0007669"/>
    <property type="project" value="InterPro"/>
</dbReference>
<keyword evidence="2" id="KW-1185">Reference proteome</keyword>
<dbReference type="PANTHER" id="PTHR46461:SF1">
    <property type="entry name" value="KELCH DOMAIN-CONTAINING PROTEIN 3"/>
    <property type="match status" value="1"/>
</dbReference>
<evidence type="ECO:0000313" key="1">
    <source>
        <dbReference type="EMBL" id="KAK4886606.1"/>
    </source>
</evidence>
<dbReference type="SUPFAM" id="SSF117281">
    <property type="entry name" value="Kelch motif"/>
    <property type="match status" value="1"/>
</dbReference>
<dbReference type="AlphaFoldDB" id="A0AAN7SDK3"/>